<keyword evidence="2 4" id="KW-0012">Acyltransferase</keyword>
<dbReference type="AlphaFoldDB" id="A0A1G7R2L2"/>
<gene>
    <name evidence="4" type="ORF">SAMN05421791_102320</name>
</gene>
<dbReference type="EMBL" id="FNCK01000002">
    <property type="protein sequence ID" value="SDG04985.1"/>
    <property type="molecule type" value="Genomic_DNA"/>
</dbReference>
<dbReference type="Pfam" id="PF01553">
    <property type="entry name" value="Acyltransferase"/>
    <property type="match status" value="1"/>
</dbReference>
<proteinExistence type="predicted"/>
<feature type="domain" description="Phospholipid/glycerol acyltransferase" evidence="3">
    <location>
        <begin position="38"/>
        <end position="148"/>
    </location>
</feature>
<dbReference type="OrthoDB" id="9803035at2"/>
<organism evidence="4 5">
    <name type="scientific">Facklamia miroungae</name>
    <dbReference type="NCBI Taxonomy" id="120956"/>
    <lineage>
        <taxon>Bacteria</taxon>
        <taxon>Bacillati</taxon>
        <taxon>Bacillota</taxon>
        <taxon>Bacilli</taxon>
        <taxon>Lactobacillales</taxon>
        <taxon>Aerococcaceae</taxon>
        <taxon>Facklamia</taxon>
    </lineage>
</organism>
<dbReference type="RefSeq" id="WP_090289390.1">
    <property type="nucleotide sequence ID" value="NZ_FNCK01000002.1"/>
</dbReference>
<keyword evidence="1 4" id="KW-0808">Transferase</keyword>
<accession>A0A1G7R2L2</accession>
<sequence>MTFYQFVFGILRFLFRIFNGKPHVIGKENIPNPDQSTFILAATHRSFWDPLYLAIELYPVPISFMSKESLFRNSLFAKILRKVYVFPVNREKPSPKAIKFAVKQLTQENLNLGIFPSGSRYSTEIKGGTAFIQRLSKKDIIPIAIQPPLDLKSFFKRQKAKIAFGPAIKYDSNLDYNKEQLGKIDQKIANAFDALDQQLDQNYSYVPAKKKN</sequence>
<evidence type="ECO:0000313" key="5">
    <source>
        <dbReference type="Proteomes" id="UP000199708"/>
    </source>
</evidence>
<dbReference type="PANTHER" id="PTHR10434">
    <property type="entry name" value="1-ACYL-SN-GLYCEROL-3-PHOSPHATE ACYLTRANSFERASE"/>
    <property type="match status" value="1"/>
</dbReference>
<dbReference type="SMART" id="SM00563">
    <property type="entry name" value="PlsC"/>
    <property type="match status" value="1"/>
</dbReference>
<dbReference type="GO" id="GO:0006654">
    <property type="term" value="P:phosphatidic acid biosynthetic process"/>
    <property type="evidence" value="ECO:0007669"/>
    <property type="project" value="TreeGrafter"/>
</dbReference>
<evidence type="ECO:0000259" key="3">
    <source>
        <dbReference type="SMART" id="SM00563"/>
    </source>
</evidence>
<evidence type="ECO:0000313" key="4">
    <source>
        <dbReference type="EMBL" id="SDG04985.1"/>
    </source>
</evidence>
<dbReference type="PANTHER" id="PTHR10434:SF40">
    <property type="entry name" value="1-ACYL-SN-GLYCEROL-3-PHOSPHATE ACYLTRANSFERASE"/>
    <property type="match status" value="1"/>
</dbReference>
<dbReference type="Proteomes" id="UP000199708">
    <property type="component" value="Unassembled WGS sequence"/>
</dbReference>
<dbReference type="SUPFAM" id="SSF69593">
    <property type="entry name" value="Glycerol-3-phosphate (1)-acyltransferase"/>
    <property type="match status" value="1"/>
</dbReference>
<evidence type="ECO:0000256" key="2">
    <source>
        <dbReference type="ARBA" id="ARBA00023315"/>
    </source>
</evidence>
<dbReference type="InterPro" id="IPR002123">
    <property type="entry name" value="Plipid/glycerol_acylTrfase"/>
</dbReference>
<reference evidence="4 5" key="1">
    <citation type="submission" date="2016-10" db="EMBL/GenBank/DDBJ databases">
        <authorList>
            <person name="de Groot N.N."/>
        </authorList>
    </citation>
    <scope>NUCLEOTIDE SEQUENCE [LARGE SCALE GENOMIC DNA]</scope>
    <source>
        <strain evidence="4 5">ATCC BAA-466</strain>
    </source>
</reference>
<dbReference type="CDD" id="cd07989">
    <property type="entry name" value="LPLAT_AGPAT-like"/>
    <property type="match status" value="1"/>
</dbReference>
<dbReference type="STRING" id="120956.SAMN05421791_102320"/>
<protein>
    <submittedName>
        <fullName evidence="4">1-acyl-sn-glycerol-3-phosphate acyltransferase</fullName>
    </submittedName>
</protein>
<keyword evidence="5" id="KW-1185">Reference proteome</keyword>
<name>A0A1G7R2L2_9LACT</name>
<evidence type="ECO:0000256" key="1">
    <source>
        <dbReference type="ARBA" id="ARBA00022679"/>
    </source>
</evidence>
<dbReference type="GO" id="GO:0003841">
    <property type="term" value="F:1-acylglycerol-3-phosphate O-acyltransferase activity"/>
    <property type="evidence" value="ECO:0007669"/>
    <property type="project" value="TreeGrafter"/>
</dbReference>